<name>A0A1I2LIS7_9ACTN</name>
<evidence type="ECO:0000313" key="4">
    <source>
        <dbReference type="Proteomes" id="UP000199052"/>
    </source>
</evidence>
<evidence type="ECO:0000256" key="1">
    <source>
        <dbReference type="SAM" id="MobiDB-lite"/>
    </source>
</evidence>
<feature type="region of interest" description="Disordered" evidence="1">
    <location>
        <begin position="1"/>
        <end position="21"/>
    </location>
</feature>
<keyword evidence="3" id="KW-0808">Transferase</keyword>
<proteinExistence type="predicted"/>
<dbReference type="RefSeq" id="WP_092881106.1">
    <property type="nucleotide sequence ID" value="NZ_FOOI01000002.1"/>
</dbReference>
<gene>
    <name evidence="2" type="ORF">FHR37_003745</name>
    <name evidence="3" type="ORF">SAMN05421678_102134</name>
</gene>
<dbReference type="STRING" id="504797.SAMN05421678_102134"/>
<dbReference type="InterPro" id="IPR011009">
    <property type="entry name" value="Kinase-like_dom_sf"/>
</dbReference>
<dbReference type="AlphaFoldDB" id="A0A1I2LIS7"/>
<organism evidence="3 4">
    <name type="scientific">Actinopolymorpha cephalotaxi</name>
    <dbReference type="NCBI Taxonomy" id="504797"/>
    <lineage>
        <taxon>Bacteria</taxon>
        <taxon>Bacillati</taxon>
        <taxon>Actinomycetota</taxon>
        <taxon>Actinomycetes</taxon>
        <taxon>Propionibacteriales</taxon>
        <taxon>Actinopolymorphaceae</taxon>
        <taxon>Actinopolymorpha</taxon>
    </lineage>
</organism>
<dbReference type="Proteomes" id="UP000199052">
    <property type="component" value="Unassembled WGS sequence"/>
</dbReference>
<dbReference type="Proteomes" id="UP000533017">
    <property type="component" value="Unassembled WGS sequence"/>
</dbReference>
<dbReference type="EMBL" id="JACBZA010000001">
    <property type="protein sequence ID" value="NYH84894.1"/>
    <property type="molecule type" value="Genomic_DNA"/>
</dbReference>
<reference evidence="2 5" key="2">
    <citation type="submission" date="2020-07" db="EMBL/GenBank/DDBJ databases">
        <title>Sequencing the genomes of 1000 actinobacteria strains.</title>
        <authorList>
            <person name="Klenk H.-P."/>
        </authorList>
    </citation>
    <scope>NUCLEOTIDE SEQUENCE [LARGE SCALE GENOMIC DNA]</scope>
    <source>
        <strain evidence="2 5">DSM 45117</strain>
    </source>
</reference>
<dbReference type="OrthoDB" id="3824831at2"/>
<keyword evidence="5" id="KW-1185">Reference proteome</keyword>
<dbReference type="SUPFAM" id="SSF56112">
    <property type="entry name" value="Protein kinase-like (PK-like)"/>
    <property type="match status" value="1"/>
</dbReference>
<reference evidence="3 4" key="1">
    <citation type="submission" date="2016-10" db="EMBL/GenBank/DDBJ databases">
        <authorList>
            <person name="de Groot N.N."/>
        </authorList>
    </citation>
    <scope>NUCLEOTIDE SEQUENCE [LARGE SCALE GENOMIC DNA]</scope>
    <source>
        <strain evidence="3 4">CPCC 202808</strain>
    </source>
</reference>
<dbReference type="GO" id="GO:0016740">
    <property type="term" value="F:transferase activity"/>
    <property type="evidence" value="ECO:0007669"/>
    <property type="project" value="UniProtKB-KW"/>
</dbReference>
<evidence type="ECO:0000313" key="5">
    <source>
        <dbReference type="Proteomes" id="UP000533017"/>
    </source>
</evidence>
<dbReference type="EMBL" id="FOOI01000002">
    <property type="protein sequence ID" value="SFF78359.1"/>
    <property type="molecule type" value="Genomic_DNA"/>
</dbReference>
<evidence type="ECO:0000313" key="2">
    <source>
        <dbReference type="EMBL" id="NYH84894.1"/>
    </source>
</evidence>
<protein>
    <submittedName>
        <fullName evidence="3">Phosphotransferase enzyme family protein</fullName>
    </submittedName>
</protein>
<dbReference type="Gene3D" id="3.90.1200.10">
    <property type="match status" value="1"/>
</dbReference>
<sequence>MVDRRPRGLTPAELSPRPVAPRPCPLPYDLTWDDLAPALPGFGTADGARAWESYERRGLHKGSNSRILTLRYTDVVGESRDTTVFVTRAGGEQAGASGLGGVEAVVGEGARYEYLAGHGVPTPRLLAAPRGGAVVVLEFLPTVGIEPAEAGDLLSLIARVNAVDRPPLRLFEAGSGLPQARFDALVEAALCRLADDHRTTPPVEVDRWMRAYRLAAGQVATCPTALNHGELGFQQVGWSGAGDARTLVVFDLETMAIRPRFTDIATVLGSLAALTGLSEPDLFAEYLGALREFTGQHLDEARAWAELRTVRVVVAFESLPWLAEVAGHPDVPDAPGSAAVSLYDDLRATDLLPAALTAPPVPPA</sequence>
<evidence type="ECO:0000313" key="3">
    <source>
        <dbReference type="EMBL" id="SFF78359.1"/>
    </source>
</evidence>
<accession>A0A1I2LIS7</accession>